<dbReference type="InterPro" id="IPR001670">
    <property type="entry name" value="ADH_Fe/GldA"/>
</dbReference>
<accession>A0A9X2DPR9</accession>
<evidence type="ECO:0000256" key="3">
    <source>
        <dbReference type="PIRSR" id="PIRSR000112-1"/>
    </source>
</evidence>
<proteinExistence type="predicted"/>
<comment type="caution">
    <text evidence="6">The sequence shown here is derived from an EMBL/GenBank/DDBJ whole genome shotgun (WGS) entry which is preliminary data.</text>
</comment>
<keyword evidence="2" id="KW-0560">Oxidoreductase</keyword>
<organism evidence="6 7">
    <name type="scientific">Halalkalibacter oceani</name>
    <dbReference type="NCBI Taxonomy" id="1653776"/>
    <lineage>
        <taxon>Bacteria</taxon>
        <taxon>Bacillati</taxon>
        <taxon>Bacillota</taxon>
        <taxon>Bacilli</taxon>
        <taxon>Bacillales</taxon>
        <taxon>Bacillaceae</taxon>
        <taxon>Halalkalibacter</taxon>
    </lineage>
</organism>
<feature type="binding site" evidence="4">
    <location>
        <position position="125"/>
    </location>
    <ligand>
        <name>NAD(+)</name>
        <dbReference type="ChEBI" id="CHEBI:57540"/>
    </ligand>
</feature>
<evidence type="ECO:0000313" key="6">
    <source>
        <dbReference type="EMBL" id="MCM3714834.1"/>
    </source>
</evidence>
<dbReference type="Pfam" id="PF00465">
    <property type="entry name" value="Fe-ADH"/>
    <property type="match status" value="1"/>
</dbReference>
<dbReference type="CDD" id="cd08172">
    <property type="entry name" value="GlyDH-like"/>
    <property type="match status" value="1"/>
</dbReference>
<dbReference type="Gene3D" id="3.40.50.1970">
    <property type="match status" value="1"/>
</dbReference>
<keyword evidence="4" id="KW-0520">NAD</keyword>
<dbReference type="RefSeq" id="WP_251223603.1">
    <property type="nucleotide sequence ID" value="NZ_JAMBOL010000010.1"/>
</dbReference>
<feature type="binding site" evidence="4">
    <location>
        <begin position="94"/>
        <end position="98"/>
    </location>
    <ligand>
        <name>NAD(+)</name>
        <dbReference type="ChEBI" id="CHEBI:57540"/>
    </ligand>
</feature>
<keyword evidence="1 3" id="KW-0479">Metal-binding</keyword>
<feature type="domain" description="Alcohol dehydrogenase iron-type/glycerol dehydrogenase GldA" evidence="5">
    <location>
        <begin position="10"/>
        <end position="154"/>
    </location>
</feature>
<comment type="cofactor">
    <cofactor evidence="3">
        <name>Zn(2+)</name>
        <dbReference type="ChEBI" id="CHEBI:29105"/>
    </cofactor>
    <text evidence="3">Binds 1 zinc ion per subunit.</text>
</comment>
<dbReference type="PANTHER" id="PTHR43616">
    <property type="entry name" value="GLYCEROL DEHYDROGENASE"/>
    <property type="match status" value="1"/>
</dbReference>
<dbReference type="InterPro" id="IPR016205">
    <property type="entry name" value="Glycerol_DH"/>
</dbReference>
<reference evidence="6" key="1">
    <citation type="submission" date="2022-05" db="EMBL/GenBank/DDBJ databases">
        <title>Comparative Genomics of Spacecraft Associated Microbes.</title>
        <authorList>
            <person name="Tran M.T."/>
            <person name="Wright A."/>
            <person name="Seuylemezian A."/>
            <person name="Eisen J."/>
            <person name="Coil D."/>
        </authorList>
    </citation>
    <scope>NUCLEOTIDE SEQUENCE</scope>
    <source>
        <strain evidence="6">214.1.1</strain>
    </source>
</reference>
<feature type="binding site" evidence="3">
    <location>
        <position position="255"/>
    </location>
    <ligand>
        <name>glycerol</name>
        <dbReference type="ChEBI" id="CHEBI:17754"/>
    </ligand>
</feature>
<dbReference type="PANTHER" id="PTHR43616:SF3">
    <property type="entry name" value="HYDROXYCARBOXYLATE DEHYDROGENASE A"/>
    <property type="match status" value="1"/>
</dbReference>
<evidence type="ECO:0000256" key="4">
    <source>
        <dbReference type="PIRSR" id="PIRSR000112-3"/>
    </source>
</evidence>
<dbReference type="SUPFAM" id="SSF56796">
    <property type="entry name" value="Dehydroquinate synthase-like"/>
    <property type="match status" value="1"/>
</dbReference>
<evidence type="ECO:0000313" key="7">
    <source>
        <dbReference type="Proteomes" id="UP001139179"/>
    </source>
</evidence>
<evidence type="ECO:0000259" key="5">
    <source>
        <dbReference type="Pfam" id="PF00465"/>
    </source>
</evidence>
<dbReference type="EMBL" id="JAMBOL010000010">
    <property type="protein sequence ID" value="MCM3714834.1"/>
    <property type="molecule type" value="Genomic_DNA"/>
</dbReference>
<feature type="binding site" evidence="3">
    <location>
        <position position="171"/>
    </location>
    <ligand>
        <name>glycerol</name>
        <dbReference type="ChEBI" id="CHEBI:17754"/>
    </ligand>
</feature>
<dbReference type="GO" id="GO:0046872">
    <property type="term" value="F:metal ion binding"/>
    <property type="evidence" value="ECO:0007669"/>
    <property type="project" value="UniProtKB-KW"/>
</dbReference>
<evidence type="ECO:0000256" key="1">
    <source>
        <dbReference type="ARBA" id="ARBA00022723"/>
    </source>
</evidence>
<dbReference type="Gene3D" id="1.20.1090.10">
    <property type="entry name" value="Dehydroquinate synthase-like - alpha domain"/>
    <property type="match status" value="1"/>
</dbReference>
<dbReference type="PIRSF" id="PIRSF000112">
    <property type="entry name" value="Glycerol_dehydrogenase"/>
    <property type="match status" value="1"/>
</dbReference>
<dbReference type="AlphaFoldDB" id="A0A9X2DPR9"/>
<evidence type="ECO:0000256" key="2">
    <source>
        <dbReference type="ARBA" id="ARBA00023002"/>
    </source>
</evidence>
<dbReference type="Proteomes" id="UP001139179">
    <property type="component" value="Unassembled WGS sequence"/>
</dbReference>
<feature type="binding site" evidence="4">
    <location>
        <position position="131"/>
    </location>
    <ligand>
        <name>NAD(+)</name>
        <dbReference type="ChEBI" id="CHEBI:57540"/>
    </ligand>
</feature>
<feature type="binding site" evidence="4">
    <location>
        <position position="127"/>
    </location>
    <ligand>
        <name>NAD(+)</name>
        <dbReference type="ChEBI" id="CHEBI:57540"/>
    </ligand>
</feature>
<feature type="binding site" evidence="4">
    <location>
        <begin position="116"/>
        <end position="119"/>
    </location>
    <ligand>
        <name>NAD(+)</name>
        <dbReference type="ChEBI" id="CHEBI:57540"/>
    </ligand>
</feature>
<protein>
    <submittedName>
        <fullName evidence="6">Iron-containing alcohol dehydrogenase family protein</fullName>
    </submittedName>
</protein>
<dbReference type="GO" id="GO:0016614">
    <property type="term" value="F:oxidoreductase activity, acting on CH-OH group of donors"/>
    <property type="evidence" value="ECO:0007669"/>
    <property type="project" value="InterPro"/>
</dbReference>
<gene>
    <name evidence="6" type="ORF">M3202_12160</name>
</gene>
<feature type="binding site" evidence="3">
    <location>
        <position position="272"/>
    </location>
    <ligand>
        <name>glycerol</name>
        <dbReference type="ChEBI" id="CHEBI:17754"/>
    </ligand>
</feature>
<keyword evidence="7" id="KW-1185">Reference proteome</keyword>
<keyword evidence="3" id="KW-0862">Zinc</keyword>
<name>A0A9X2DPR9_9BACI</name>
<sequence>MKAIRVQGSPSYYACEENVYERIEALLVEGRVKKALLLHGEKSWEAGSDYLPEFTEVAVSYERYQGECSLKEIERVAHVAGDHESDVIIGLGGGKVMDIAKAAANELNIPVMLLPTLASTCAAWTPLSVIYTEQGDYLRYQPYIKNPWVVLVEPRIIAHSPAAYLRAGIGDTLAKWYEAKALTKALPEPRVPVMMSLKAAEVCRDVILAESEQALSALSEQRVSSSLLAIMETSILAGGLVGGLGDEYGRIAAAHSVHNGLTQFEETHSFLHGEKVAYGILVQVALEQQLDELQALLSFYEKINLPSSLGELGLQNDQETLEKLAAFTLAEGESIHFMEESFTIEEVVSSFQTVEAYRKIENK</sequence>